<evidence type="ECO:0000313" key="3">
    <source>
        <dbReference type="Proteomes" id="UP001424459"/>
    </source>
</evidence>
<reference evidence="3" key="1">
    <citation type="journal article" date="2019" name="Int. J. Syst. Evol. Microbiol.">
        <title>The Global Catalogue of Microorganisms (GCM) 10K type strain sequencing project: providing services to taxonomists for standard genome sequencing and annotation.</title>
        <authorList>
            <consortium name="The Broad Institute Genomics Platform"/>
            <consortium name="The Broad Institute Genome Sequencing Center for Infectious Disease"/>
            <person name="Wu L."/>
            <person name="Ma J."/>
        </authorList>
    </citation>
    <scope>NUCLEOTIDE SEQUENCE [LARGE SCALE GENOMIC DNA]</scope>
    <source>
        <strain evidence="3">JCM 17564</strain>
    </source>
</reference>
<dbReference type="InterPro" id="IPR028087">
    <property type="entry name" value="Tad_N"/>
</dbReference>
<dbReference type="Proteomes" id="UP001424459">
    <property type="component" value="Unassembled WGS sequence"/>
</dbReference>
<dbReference type="Pfam" id="PF13400">
    <property type="entry name" value="Tad"/>
    <property type="match status" value="1"/>
</dbReference>
<protein>
    <submittedName>
        <fullName evidence="2">Pilus assembly protein</fullName>
    </submittedName>
</protein>
<comment type="caution">
    <text evidence="2">The sequence shown here is derived from an EMBL/GenBank/DDBJ whole genome shotgun (WGS) entry which is preliminary data.</text>
</comment>
<evidence type="ECO:0000259" key="1">
    <source>
        <dbReference type="Pfam" id="PF13400"/>
    </source>
</evidence>
<evidence type="ECO:0000313" key="2">
    <source>
        <dbReference type="EMBL" id="GAA4026735.1"/>
    </source>
</evidence>
<gene>
    <name evidence="2" type="ORF">GCM10022281_01710</name>
</gene>
<dbReference type="EMBL" id="BAABBR010000001">
    <property type="protein sequence ID" value="GAA4026735.1"/>
    <property type="molecule type" value="Genomic_DNA"/>
</dbReference>
<dbReference type="RefSeq" id="WP_344695066.1">
    <property type="nucleotide sequence ID" value="NZ_BAABBR010000001.1"/>
</dbReference>
<keyword evidence="3" id="KW-1185">Reference proteome</keyword>
<organism evidence="2 3">
    <name type="scientific">Sphingomonas rosea</name>
    <dbReference type="NCBI Taxonomy" id="335605"/>
    <lineage>
        <taxon>Bacteria</taxon>
        <taxon>Pseudomonadati</taxon>
        <taxon>Pseudomonadota</taxon>
        <taxon>Alphaproteobacteria</taxon>
        <taxon>Sphingomonadales</taxon>
        <taxon>Sphingomonadaceae</taxon>
        <taxon>Sphingomonas</taxon>
    </lineage>
</organism>
<name>A0ABP7TIM5_9SPHN</name>
<proteinExistence type="predicted"/>
<sequence>MLRLLKKLRRNERGNVLIVVAAAIPLLVGSAGLAVDTIQWALWKRQLQRAADSAAMAGVYTRIAANGDASGVSAAVTQDLALNQKTGITLKNAAEIDTSMADTSTMTNQVKVTLAIQKPLTFSSVYMTFTPTITATSTAAGVITSGGEFCVIGLDRRTSITGINIQGSTTLDMGKCSLIANSANPTAAATNTGVGSTVIAKRLAAAGGIAKSAKWTVEGYDPYSPPIADPYASAPMPSSSSQCTRTISIPKQQNQYPLDRSTIDKKGDIVCVTGGMDIGGKLTLGSATYVLTDGGDLNMNSSGTELNCTSCSFLLTNFSDPTASGNIKLTGGKINVTAPSADGETYKGIAFYQDRRATDGSNANFQNRVTGNDGSMVTGAIYTPNRFLLYNGASSVTSGPACVQIIGKRVEFSGNSKIKLSSECTGSGLNPIGSNAVKVRLVA</sequence>
<feature type="domain" description="Putative Flp pilus-assembly TadG-like N-terminal" evidence="1">
    <location>
        <begin position="14"/>
        <end position="59"/>
    </location>
</feature>
<accession>A0ABP7TIM5</accession>